<dbReference type="EMBL" id="CP060202">
    <property type="protein sequence ID" value="QNH63332.1"/>
    <property type="molecule type" value="Genomic_DNA"/>
</dbReference>
<keyword evidence="1" id="KW-0472">Membrane</keyword>
<sequence>MPIRSLTSRQLFIVLLYATCGFYGPVSLFLGLLSLADVVPARLNEQEYYGLKGFVIYLLFAPFVIFILTVSIWIFVAPGWKLARIVLDKFSPVSKLVSE</sequence>
<dbReference type="Proteomes" id="UP000515489">
    <property type="component" value="Chromosome"/>
</dbReference>
<keyword evidence="1" id="KW-1133">Transmembrane helix</keyword>
<dbReference type="RefSeq" id="WP_185889211.1">
    <property type="nucleotide sequence ID" value="NZ_CP060202.1"/>
</dbReference>
<proteinExistence type="predicted"/>
<dbReference type="KEGG" id="hsk:H4317_05880"/>
<keyword evidence="1" id="KW-0812">Transmembrane</keyword>
<name>A0A7G7WAD9_9BACT</name>
<gene>
    <name evidence="2" type="ORF">H4317_05880</name>
</gene>
<organism evidence="2 3">
    <name type="scientific">Hymenobacter sediminicola</name>
    <dbReference type="NCBI Taxonomy" id="2761579"/>
    <lineage>
        <taxon>Bacteria</taxon>
        <taxon>Pseudomonadati</taxon>
        <taxon>Bacteroidota</taxon>
        <taxon>Cytophagia</taxon>
        <taxon>Cytophagales</taxon>
        <taxon>Hymenobacteraceae</taxon>
        <taxon>Hymenobacter</taxon>
    </lineage>
</organism>
<evidence type="ECO:0000256" key="1">
    <source>
        <dbReference type="SAM" id="Phobius"/>
    </source>
</evidence>
<reference evidence="2 3" key="1">
    <citation type="submission" date="2020-08" db="EMBL/GenBank/DDBJ databases">
        <title>Hymenobacter sp. S2-20-2 genome sequencing.</title>
        <authorList>
            <person name="Jin L."/>
        </authorList>
    </citation>
    <scope>NUCLEOTIDE SEQUENCE [LARGE SCALE GENOMIC DNA]</scope>
    <source>
        <strain evidence="2 3">S2-20-2</strain>
    </source>
</reference>
<evidence type="ECO:0000313" key="3">
    <source>
        <dbReference type="Proteomes" id="UP000515489"/>
    </source>
</evidence>
<accession>A0A7G7WAD9</accession>
<feature type="transmembrane region" description="Helical" evidence="1">
    <location>
        <begin position="54"/>
        <end position="76"/>
    </location>
</feature>
<dbReference type="AlphaFoldDB" id="A0A7G7WAD9"/>
<feature type="transmembrane region" description="Helical" evidence="1">
    <location>
        <begin position="12"/>
        <end position="34"/>
    </location>
</feature>
<evidence type="ECO:0000313" key="2">
    <source>
        <dbReference type="EMBL" id="QNH63332.1"/>
    </source>
</evidence>
<keyword evidence="3" id="KW-1185">Reference proteome</keyword>
<protein>
    <submittedName>
        <fullName evidence="2">Uncharacterized protein</fullName>
    </submittedName>
</protein>